<gene>
    <name evidence="3" type="ORF">NSCAC_0895</name>
</gene>
<feature type="chain" id="PRO_5028838591" description="Secreted protein" evidence="2">
    <location>
        <begin position="31"/>
        <end position="247"/>
    </location>
</feature>
<evidence type="ECO:0000256" key="1">
    <source>
        <dbReference type="SAM" id="MobiDB-lite"/>
    </source>
</evidence>
<keyword evidence="4" id="KW-1185">Reference proteome</keyword>
<dbReference type="KEGG" id="ntg:NSCAC_0895"/>
<reference evidence="3 4" key="1">
    <citation type="submission" date="2020-03" db="EMBL/GenBank/DDBJ databases">
        <authorList>
            <person name="Picone N."/>
        </authorList>
    </citation>
    <scope>NUCLEOTIDE SEQUENCE [LARGE SCALE GENOMIC DNA]</scope>
    <source>
        <strain evidence="3">NSCAC1</strain>
    </source>
</reference>
<protein>
    <recommendedName>
        <fullName evidence="5">Secreted protein</fullName>
    </recommendedName>
</protein>
<dbReference type="RefSeq" id="WP_197745188.1">
    <property type="nucleotide sequence ID" value="NZ_LR778175.1"/>
</dbReference>
<proteinExistence type="predicted"/>
<feature type="region of interest" description="Disordered" evidence="1">
    <location>
        <begin position="31"/>
        <end position="60"/>
    </location>
</feature>
<dbReference type="AlphaFoldDB" id="A0A7G1QAB8"/>
<feature type="signal peptide" evidence="2">
    <location>
        <begin position="1"/>
        <end position="30"/>
    </location>
</feature>
<dbReference type="EMBL" id="LR778175">
    <property type="protein sequence ID" value="CAB1275893.1"/>
    <property type="molecule type" value="Genomic_DNA"/>
</dbReference>
<sequence>MKKINKFTQRSLSIIGLVGLVIGVSSVANAEDTTTPAPAAPTTPVAAPAPDDSDPLAPGSHVGSFNSVRVYATITTNGSGWFSDDNARFASVIGTVEDHDQDNPFKAATGYDGAHCAPTSLSVTSENLAENTNDPVVITLFSGATPDTMSALPVTGTVSAGPNVAPDNNNTPDDEVSQNILSNGQNFGCTIPIGSDSCTFTANPPGTANSASTAMNFLAFEIQNAPSDSTRIYTTLGSQCSINYSIP</sequence>
<evidence type="ECO:0008006" key="5">
    <source>
        <dbReference type="Google" id="ProtNLM"/>
    </source>
</evidence>
<accession>A0A7G1QAB8</accession>
<evidence type="ECO:0000256" key="2">
    <source>
        <dbReference type="SAM" id="SignalP"/>
    </source>
</evidence>
<evidence type="ECO:0000313" key="4">
    <source>
        <dbReference type="Proteomes" id="UP000516072"/>
    </source>
</evidence>
<organism evidence="3 4">
    <name type="scientific">Candidatus Nitrosacidococcus tergens</name>
    <dbReference type="NCBI Taxonomy" id="553981"/>
    <lineage>
        <taxon>Bacteria</taxon>
        <taxon>Pseudomonadati</taxon>
        <taxon>Pseudomonadota</taxon>
        <taxon>Gammaproteobacteria</taxon>
        <taxon>Chromatiales</taxon>
        <taxon>Chromatiaceae</taxon>
        <taxon>Candidatus Nitrosacidococcus</taxon>
    </lineage>
</organism>
<feature type="compositionally biased region" description="Low complexity" evidence="1">
    <location>
        <begin position="31"/>
        <end position="58"/>
    </location>
</feature>
<keyword evidence="2" id="KW-0732">Signal</keyword>
<name>A0A7G1QAB8_9GAMM</name>
<dbReference type="Proteomes" id="UP000516072">
    <property type="component" value="Chromosome"/>
</dbReference>
<evidence type="ECO:0000313" key="3">
    <source>
        <dbReference type="EMBL" id="CAB1275893.1"/>
    </source>
</evidence>